<feature type="domain" description="ABM" evidence="1">
    <location>
        <begin position="2"/>
        <end position="90"/>
    </location>
</feature>
<dbReference type="PANTHER" id="PTHR33336">
    <property type="entry name" value="QUINOL MONOOXYGENASE YGIN-RELATED"/>
    <property type="match status" value="1"/>
</dbReference>
<evidence type="ECO:0000259" key="1">
    <source>
        <dbReference type="PROSITE" id="PS51725"/>
    </source>
</evidence>
<protein>
    <recommendedName>
        <fullName evidence="1">ABM domain-containing protein</fullName>
    </recommendedName>
</protein>
<dbReference type="AlphaFoldDB" id="A0A8J3H087"/>
<reference evidence="2" key="2">
    <citation type="submission" date="2020-09" db="EMBL/GenBank/DDBJ databases">
        <authorList>
            <person name="Sun Q."/>
            <person name="Kim S."/>
        </authorList>
    </citation>
    <scope>NUCLEOTIDE SEQUENCE</scope>
    <source>
        <strain evidence="2">KCTC 42650</strain>
    </source>
</reference>
<gene>
    <name evidence="2" type="ORF">GCM10017056_33730</name>
</gene>
<dbReference type="SUPFAM" id="SSF54909">
    <property type="entry name" value="Dimeric alpha+beta barrel"/>
    <property type="match status" value="1"/>
</dbReference>
<name>A0A8J3H087_9RHOB</name>
<keyword evidence="3" id="KW-1185">Reference proteome</keyword>
<accession>A0A8J3H087</accession>
<reference evidence="2" key="1">
    <citation type="journal article" date="2014" name="Int. J. Syst. Evol. Microbiol.">
        <title>Complete genome sequence of Corynebacterium casei LMG S-19264T (=DSM 44701T), isolated from a smear-ripened cheese.</title>
        <authorList>
            <consortium name="US DOE Joint Genome Institute (JGI-PGF)"/>
            <person name="Walter F."/>
            <person name="Albersmeier A."/>
            <person name="Kalinowski J."/>
            <person name="Ruckert C."/>
        </authorList>
    </citation>
    <scope>NUCLEOTIDE SEQUENCE</scope>
    <source>
        <strain evidence="2">KCTC 42650</strain>
    </source>
</reference>
<dbReference type="Pfam" id="PF03992">
    <property type="entry name" value="ABM"/>
    <property type="match status" value="1"/>
</dbReference>
<evidence type="ECO:0000313" key="2">
    <source>
        <dbReference type="EMBL" id="GHF59407.1"/>
    </source>
</evidence>
<dbReference type="Proteomes" id="UP000626220">
    <property type="component" value="Unassembled WGS sequence"/>
</dbReference>
<dbReference type="InterPro" id="IPR050744">
    <property type="entry name" value="AI-2_Isomerase_LsrG"/>
</dbReference>
<dbReference type="GO" id="GO:0003824">
    <property type="term" value="F:catalytic activity"/>
    <property type="evidence" value="ECO:0007669"/>
    <property type="project" value="TreeGrafter"/>
</dbReference>
<evidence type="ECO:0000313" key="3">
    <source>
        <dbReference type="Proteomes" id="UP000626220"/>
    </source>
</evidence>
<comment type="caution">
    <text evidence="2">The sequence shown here is derived from an EMBL/GenBank/DDBJ whole genome shotgun (WGS) entry which is preliminary data.</text>
</comment>
<proteinExistence type="predicted"/>
<dbReference type="Gene3D" id="3.30.70.100">
    <property type="match status" value="1"/>
</dbReference>
<sequence>MLIVTGTMQVPPEGIEAMKAAAAEVAVATRAEKGCRVYAFWQSVEEPTTFRVYEEWDDLDCLKAHGKSAHIATYRAKLAEIGAFGRDIKMHEPGPMTTL</sequence>
<dbReference type="EMBL" id="BNCJ01000010">
    <property type="protein sequence ID" value="GHF59407.1"/>
    <property type="molecule type" value="Genomic_DNA"/>
</dbReference>
<dbReference type="PANTHER" id="PTHR33336:SF15">
    <property type="entry name" value="ABM DOMAIN-CONTAINING PROTEIN"/>
    <property type="match status" value="1"/>
</dbReference>
<dbReference type="PROSITE" id="PS51725">
    <property type="entry name" value="ABM"/>
    <property type="match status" value="1"/>
</dbReference>
<organism evidence="2 3">
    <name type="scientific">Seohaeicola zhoushanensis</name>
    <dbReference type="NCBI Taxonomy" id="1569283"/>
    <lineage>
        <taxon>Bacteria</taxon>
        <taxon>Pseudomonadati</taxon>
        <taxon>Pseudomonadota</taxon>
        <taxon>Alphaproteobacteria</taxon>
        <taxon>Rhodobacterales</taxon>
        <taxon>Roseobacteraceae</taxon>
        <taxon>Seohaeicola</taxon>
    </lineage>
</organism>
<dbReference type="RefSeq" id="WP_189681270.1">
    <property type="nucleotide sequence ID" value="NZ_BNCJ01000010.1"/>
</dbReference>
<dbReference type="InterPro" id="IPR007138">
    <property type="entry name" value="ABM_dom"/>
</dbReference>
<dbReference type="InterPro" id="IPR011008">
    <property type="entry name" value="Dimeric_a/b-barrel"/>
</dbReference>